<evidence type="ECO:0000256" key="11">
    <source>
        <dbReference type="ARBA" id="ARBA00023242"/>
    </source>
</evidence>
<proteinExistence type="inferred from homology"/>
<dbReference type="FunCoup" id="D6WU07">
    <property type="interactions" value="544"/>
</dbReference>
<dbReference type="InterPro" id="IPR046448">
    <property type="entry name" value="ECSIT_N"/>
</dbReference>
<keyword evidence="14" id="KW-1185">Reference proteome</keyword>
<reference evidence="13 14" key="1">
    <citation type="journal article" date="2008" name="Nature">
        <title>The genome of the model beetle and pest Tribolium castaneum.</title>
        <authorList>
            <consortium name="Tribolium Genome Sequencing Consortium"/>
            <person name="Richards S."/>
            <person name="Gibbs R.A."/>
            <person name="Weinstock G.M."/>
            <person name="Brown S.J."/>
            <person name="Denell R."/>
            <person name="Beeman R.W."/>
            <person name="Gibbs R."/>
            <person name="Beeman R.W."/>
            <person name="Brown S.J."/>
            <person name="Bucher G."/>
            <person name="Friedrich M."/>
            <person name="Grimmelikhuijzen C.J."/>
            <person name="Klingler M."/>
            <person name="Lorenzen M."/>
            <person name="Richards S."/>
            <person name="Roth S."/>
            <person name="Schroder R."/>
            <person name="Tautz D."/>
            <person name="Zdobnov E.M."/>
            <person name="Muzny D."/>
            <person name="Gibbs R.A."/>
            <person name="Weinstock G.M."/>
            <person name="Attaway T."/>
            <person name="Bell S."/>
            <person name="Buhay C.J."/>
            <person name="Chandrabose M.N."/>
            <person name="Chavez D."/>
            <person name="Clerk-Blankenburg K.P."/>
            <person name="Cree A."/>
            <person name="Dao M."/>
            <person name="Davis C."/>
            <person name="Chacko J."/>
            <person name="Dinh H."/>
            <person name="Dugan-Rocha S."/>
            <person name="Fowler G."/>
            <person name="Garner T.T."/>
            <person name="Garnes J."/>
            <person name="Gnirke A."/>
            <person name="Hawes A."/>
            <person name="Hernandez J."/>
            <person name="Hines S."/>
            <person name="Holder M."/>
            <person name="Hume J."/>
            <person name="Jhangiani S.N."/>
            <person name="Joshi V."/>
            <person name="Khan Z.M."/>
            <person name="Jackson L."/>
            <person name="Kovar C."/>
            <person name="Kowis A."/>
            <person name="Lee S."/>
            <person name="Lewis L.R."/>
            <person name="Margolis J."/>
            <person name="Morgan M."/>
            <person name="Nazareth L.V."/>
            <person name="Nguyen N."/>
            <person name="Okwuonu G."/>
            <person name="Parker D."/>
            <person name="Richards S."/>
            <person name="Ruiz S.J."/>
            <person name="Santibanez J."/>
            <person name="Savard J."/>
            <person name="Scherer S.E."/>
            <person name="Schneider B."/>
            <person name="Sodergren E."/>
            <person name="Tautz D."/>
            <person name="Vattahil S."/>
            <person name="Villasana D."/>
            <person name="White C.S."/>
            <person name="Wright R."/>
            <person name="Park Y."/>
            <person name="Beeman R.W."/>
            <person name="Lord J."/>
            <person name="Oppert B."/>
            <person name="Lorenzen M."/>
            <person name="Brown S."/>
            <person name="Wang L."/>
            <person name="Savard J."/>
            <person name="Tautz D."/>
            <person name="Richards S."/>
            <person name="Weinstock G."/>
            <person name="Gibbs R.A."/>
            <person name="Liu Y."/>
            <person name="Worley K."/>
            <person name="Weinstock G."/>
            <person name="Elsik C.G."/>
            <person name="Reese J.T."/>
            <person name="Elhaik E."/>
            <person name="Landan G."/>
            <person name="Graur D."/>
            <person name="Arensburger P."/>
            <person name="Atkinson P."/>
            <person name="Beeman R.W."/>
            <person name="Beidler J."/>
            <person name="Brown S.J."/>
            <person name="Demuth J.P."/>
            <person name="Drury D.W."/>
            <person name="Du Y.Z."/>
            <person name="Fujiwara H."/>
            <person name="Lorenzen M."/>
            <person name="Maselli V."/>
            <person name="Osanai M."/>
            <person name="Park Y."/>
            <person name="Robertson H.M."/>
            <person name="Tu Z."/>
            <person name="Wang J.J."/>
            <person name="Wang S."/>
            <person name="Richards S."/>
            <person name="Song H."/>
            <person name="Zhang L."/>
            <person name="Sodergren E."/>
            <person name="Werner D."/>
            <person name="Stanke M."/>
            <person name="Morgenstern B."/>
            <person name="Solovyev V."/>
            <person name="Kosarev P."/>
            <person name="Brown G."/>
            <person name="Chen H.C."/>
            <person name="Ermolaeva O."/>
            <person name="Hlavina W."/>
            <person name="Kapustin Y."/>
            <person name="Kiryutin B."/>
            <person name="Kitts P."/>
            <person name="Maglott D."/>
            <person name="Pruitt K."/>
            <person name="Sapojnikov V."/>
            <person name="Souvorov A."/>
            <person name="Mackey A.J."/>
            <person name="Waterhouse R.M."/>
            <person name="Wyder S."/>
            <person name="Zdobnov E.M."/>
            <person name="Zdobnov E.M."/>
            <person name="Wyder S."/>
            <person name="Kriventseva E.V."/>
            <person name="Kadowaki T."/>
            <person name="Bork P."/>
            <person name="Aranda M."/>
            <person name="Bao R."/>
            <person name="Beermann A."/>
            <person name="Berns N."/>
            <person name="Bolognesi R."/>
            <person name="Bonneton F."/>
            <person name="Bopp D."/>
            <person name="Brown S.J."/>
            <person name="Bucher G."/>
            <person name="Butts T."/>
            <person name="Chaumot A."/>
            <person name="Denell R.E."/>
            <person name="Ferrier D.E."/>
            <person name="Friedrich M."/>
            <person name="Gordon C.M."/>
            <person name="Jindra M."/>
            <person name="Klingler M."/>
            <person name="Lan Q."/>
            <person name="Lattorff H.M."/>
            <person name="Laudet V."/>
            <person name="von Levetsow C."/>
            <person name="Liu Z."/>
            <person name="Lutz R."/>
            <person name="Lynch J.A."/>
            <person name="da Fonseca R.N."/>
            <person name="Posnien N."/>
            <person name="Reuter R."/>
            <person name="Roth S."/>
            <person name="Savard J."/>
            <person name="Schinko J.B."/>
            <person name="Schmitt C."/>
            <person name="Schoppmeier M."/>
            <person name="Schroder R."/>
            <person name="Shippy T.D."/>
            <person name="Simonnet F."/>
            <person name="Marques-Souza H."/>
            <person name="Tautz D."/>
            <person name="Tomoyasu Y."/>
            <person name="Trauner J."/>
            <person name="Van der Zee M."/>
            <person name="Vervoort M."/>
            <person name="Wittkopp N."/>
            <person name="Wimmer E.A."/>
            <person name="Yang X."/>
            <person name="Jones A.K."/>
            <person name="Sattelle D.B."/>
            <person name="Ebert P.R."/>
            <person name="Nelson D."/>
            <person name="Scott J.G."/>
            <person name="Beeman R.W."/>
            <person name="Muthukrishnan S."/>
            <person name="Kramer K.J."/>
            <person name="Arakane Y."/>
            <person name="Beeman R.W."/>
            <person name="Zhu Q."/>
            <person name="Hogenkamp D."/>
            <person name="Dixit R."/>
            <person name="Oppert B."/>
            <person name="Jiang H."/>
            <person name="Zou Z."/>
            <person name="Marshall J."/>
            <person name="Elpidina E."/>
            <person name="Vinokurov K."/>
            <person name="Oppert C."/>
            <person name="Zou Z."/>
            <person name="Evans J."/>
            <person name="Lu Z."/>
            <person name="Zhao P."/>
            <person name="Sumathipala N."/>
            <person name="Altincicek B."/>
            <person name="Vilcinskas A."/>
            <person name="Williams M."/>
            <person name="Hultmark D."/>
            <person name="Hetru C."/>
            <person name="Jiang H."/>
            <person name="Grimmelikhuijzen C.J."/>
            <person name="Hauser F."/>
            <person name="Cazzamali G."/>
            <person name="Williamson M."/>
            <person name="Park Y."/>
            <person name="Li B."/>
            <person name="Tanaka Y."/>
            <person name="Predel R."/>
            <person name="Neupert S."/>
            <person name="Schachtner J."/>
            <person name="Verleyen P."/>
            <person name="Raible F."/>
            <person name="Bork P."/>
            <person name="Friedrich M."/>
            <person name="Walden K.K."/>
            <person name="Robertson H.M."/>
            <person name="Angeli S."/>
            <person name="Foret S."/>
            <person name="Bucher G."/>
            <person name="Schuetz S."/>
            <person name="Maleszka R."/>
            <person name="Wimmer E.A."/>
            <person name="Beeman R.W."/>
            <person name="Lorenzen M."/>
            <person name="Tomoyasu Y."/>
            <person name="Miller S.C."/>
            <person name="Grossmann D."/>
            <person name="Bucher G."/>
        </authorList>
    </citation>
    <scope>NUCLEOTIDE SEQUENCE [LARGE SCALE GENOMIC DNA]</scope>
    <source>
        <strain evidence="13 14">Georgia GA2</strain>
    </source>
</reference>
<evidence type="ECO:0000313" key="13">
    <source>
        <dbReference type="EMBL" id="EFA07356.1"/>
    </source>
</evidence>
<evidence type="ECO:0000256" key="9">
    <source>
        <dbReference type="ARBA" id="ARBA00022946"/>
    </source>
</evidence>
<evidence type="ECO:0000256" key="5">
    <source>
        <dbReference type="ARBA" id="ARBA00019998"/>
    </source>
</evidence>
<evidence type="ECO:0000256" key="8">
    <source>
        <dbReference type="ARBA" id="ARBA00022859"/>
    </source>
</evidence>
<dbReference type="Proteomes" id="UP000007266">
    <property type="component" value="Linkage group 7"/>
</dbReference>
<protein>
    <recommendedName>
        <fullName evidence="5">Evolutionarily conserved signaling intermediate in Toll pathway, mitochondrial</fullName>
    </recommendedName>
</protein>
<evidence type="ECO:0000256" key="3">
    <source>
        <dbReference type="ARBA" id="ARBA00004496"/>
    </source>
</evidence>
<evidence type="ECO:0000256" key="2">
    <source>
        <dbReference type="ARBA" id="ARBA00004173"/>
    </source>
</evidence>
<dbReference type="GO" id="GO:0005634">
    <property type="term" value="C:nucleus"/>
    <property type="evidence" value="ECO:0007669"/>
    <property type="project" value="UniProtKB-SubCell"/>
</dbReference>
<dbReference type="OMA" id="GPFHIWL"/>
<evidence type="ECO:0000256" key="1">
    <source>
        <dbReference type="ARBA" id="ARBA00004123"/>
    </source>
</evidence>
<evidence type="ECO:0000313" key="14">
    <source>
        <dbReference type="Proteomes" id="UP000007266"/>
    </source>
</evidence>
<evidence type="ECO:0000256" key="6">
    <source>
        <dbReference type="ARBA" id="ARBA00022490"/>
    </source>
</evidence>
<dbReference type="PANTHER" id="PTHR13113:SF1">
    <property type="entry name" value="EVOLUTIONARILY CONSERVED SIGNALING INTERMEDIATE IN TOLL PATHWAY, MITOCHONDRIAL"/>
    <property type="match status" value="1"/>
</dbReference>
<dbReference type="Pfam" id="PF14784">
    <property type="entry name" value="ECSIT_C"/>
    <property type="match status" value="1"/>
</dbReference>
<organism evidence="13 14">
    <name type="scientific">Tribolium castaneum</name>
    <name type="common">Red flour beetle</name>
    <dbReference type="NCBI Taxonomy" id="7070"/>
    <lineage>
        <taxon>Eukaryota</taxon>
        <taxon>Metazoa</taxon>
        <taxon>Ecdysozoa</taxon>
        <taxon>Arthropoda</taxon>
        <taxon>Hexapoda</taxon>
        <taxon>Insecta</taxon>
        <taxon>Pterygota</taxon>
        <taxon>Neoptera</taxon>
        <taxon>Endopterygota</taxon>
        <taxon>Coleoptera</taxon>
        <taxon>Polyphaga</taxon>
        <taxon>Cucujiformia</taxon>
        <taxon>Tenebrionidae</taxon>
        <taxon>Tenebrionidae incertae sedis</taxon>
        <taxon>Tribolium</taxon>
    </lineage>
</organism>
<keyword evidence="10" id="KW-0496">Mitochondrion</keyword>
<dbReference type="Pfam" id="PF06239">
    <property type="entry name" value="ECSIT_N"/>
    <property type="match status" value="1"/>
</dbReference>
<dbReference type="GO" id="GO:0007178">
    <property type="term" value="P:cell surface receptor protein serine/threonine kinase signaling pathway"/>
    <property type="evidence" value="ECO:0000318"/>
    <property type="project" value="GO_Central"/>
</dbReference>
<dbReference type="EMBL" id="KQ971352">
    <property type="protein sequence ID" value="EFA07356.1"/>
    <property type="molecule type" value="Genomic_DNA"/>
</dbReference>
<keyword evidence="11" id="KW-0539">Nucleus</keyword>
<dbReference type="InParanoid" id="D6WU07"/>
<dbReference type="InterPro" id="IPR010418">
    <property type="entry name" value="ECSIT"/>
</dbReference>
<keyword evidence="8" id="KW-0391">Immunity</keyword>
<dbReference type="OrthoDB" id="10064298at2759"/>
<evidence type="ECO:0000256" key="7">
    <source>
        <dbReference type="ARBA" id="ARBA00022588"/>
    </source>
</evidence>
<dbReference type="SMART" id="SM01284">
    <property type="entry name" value="ECSIT_Cterm"/>
    <property type="match status" value="1"/>
</dbReference>
<dbReference type="STRING" id="7070.D6WU07"/>
<comment type="subcellular location">
    <subcellularLocation>
        <location evidence="3">Cytoplasm</location>
    </subcellularLocation>
    <subcellularLocation>
        <location evidence="2">Mitochondrion</location>
    </subcellularLocation>
    <subcellularLocation>
        <location evidence="1">Nucleus</location>
    </subcellularLocation>
</comment>
<accession>D6WU07</accession>
<keyword evidence="7" id="KW-0399">Innate immunity</keyword>
<name>D6WU07_TRICA</name>
<evidence type="ECO:0000256" key="10">
    <source>
        <dbReference type="ARBA" id="ARBA00023128"/>
    </source>
</evidence>
<keyword evidence="9" id="KW-0809">Transit peptide</keyword>
<evidence type="ECO:0000259" key="12">
    <source>
        <dbReference type="SMART" id="SM01284"/>
    </source>
</evidence>
<dbReference type="KEGG" id="tca:659614"/>
<comment type="similarity">
    <text evidence="4">Belongs to the ECSIT family.</text>
</comment>
<dbReference type="PhylomeDB" id="D6WU07"/>
<dbReference type="HOGENOM" id="CLU_046917_1_0_1"/>
<dbReference type="InterPro" id="IPR029342">
    <property type="entry name" value="ECIST_C"/>
</dbReference>
<dbReference type="AlphaFoldDB" id="D6WU07"/>
<reference evidence="13 14" key="2">
    <citation type="journal article" date="2010" name="Nucleic Acids Res.">
        <title>BeetleBase in 2010: revisions to provide comprehensive genomic information for Tribolium castaneum.</title>
        <authorList>
            <person name="Kim H.S."/>
            <person name="Murphy T."/>
            <person name="Xia J."/>
            <person name="Caragea D."/>
            <person name="Park Y."/>
            <person name="Beeman R.W."/>
            <person name="Lorenzen M.D."/>
            <person name="Butcher S."/>
            <person name="Manak J.R."/>
            <person name="Brown S.J."/>
        </authorList>
    </citation>
    <scope>GENOME REANNOTATION</scope>
    <source>
        <strain evidence="13 14">Georgia GA2</strain>
    </source>
</reference>
<feature type="domain" description="ECSIT C-terminal" evidence="12">
    <location>
        <begin position="230"/>
        <end position="352"/>
    </location>
</feature>
<keyword evidence="6" id="KW-0963">Cytoplasm</keyword>
<dbReference type="PANTHER" id="PTHR13113">
    <property type="entry name" value="ECSIT EVOLUTIONARILY CONSERVED SIGNALING INTERMEDIATE IN TOLL PATHWAYS"/>
    <property type="match status" value="1"/>
</dbReference>
<dbReference type="eggNOG" id="KOG3941">
    <property type="taxonomic scope" value="Eukaryota"/>
</dbReference>
<dbReference type="GO" id="GO:0005739">
    <property type="term" value="C:mitochondrion"/>
    <property type="evidence" value="ECO:0000318"/>
    <property type="project" value="GO_Central"/>
</dbReference>
<sequence length="371" mass="43063">MFVTRLVPLMRGNLRIVPKVGPLARTFSDSSEPKQLVTYRSFEEIETKNKNTYLDMIHIFVNRDSVHRRGHVEFIYSALKNMESFGVHKDLEVYKALIDVLPKGKFIPRNMFQVEFMHYPKQQQCIIDLLEQMEDNAVMPDYDMEELLKNIFGNRGFPLRKYWRMMYWMPKFKNASPWPIPNPLPDGVYELAKCAIERISSVDIQTQVTTYQSKDIEDCVDDTWIISAQAPIQKDLLKRHDVTEPLYVEGPFRVWLKHQQVTYFTLRKNAKFVAPIKEDLDDVSDIKIPFFNIKPPVKNLTVVPSVHEQEDGTILALCATGTSSKDSLVSWIRHLEKDNPVLAEVPVVFTLRSGTKEIVTVGDDRKQIENK</sequence>
<gene>
    <name evidence="13" type="primary">AUGUSTUS-3.0.2_15956</name>
    <name evidence="13" type="ORF">TcasGA2_TC015956</name>
</gene>
<evidence type="ECO:0000256" key="4">
    <source>
        <dbReference type="ARBA" id="ARBA00007674"/>
    </source>
</evidence>
<dbReference type="GO" id="GO:0045087">
    <property type="term" value="P:innate immune response"/>
    <property type="evidence" value="ECO:0000318"/>
    <property type="project" value="GO_Central"/>
</dbReference>